<dbReference type="GeneID" id="14883197"/>
<evidence type="ECO:0000256" key="1">
    <source>
        <dbReference type="SAM" id="Phobius"/>
    </source>
</evidence>
<keyword evidence="1" id="KW-0472">Membrane</keyword>
<evidence type="ECO:0000313" key="3">
    <source>
        <dbReference type="EMBL" id="ELP84299.1"/>
    </source>
</evidence>
<feature type="transmembrane region" description="Helical" evidence="1">
    <location>
        <begin position="145"/>
        <end position="164"/>
    </location>
</feature>
<evidence type="ECO:0000256" key="2">
    <source>
        <dbReference type="SAM" id="SignalP"/>
    </source>
</evidence>
<feature type="chain" id="PRO_5001980244" evidence="2">
    <location>
        <begin position="18"/>
        <end position="519"/>
    </location>
</feature>
<evidence type="ECO:0000313" key="4">
    <source>
        <dbReference type="Proteomes" id="UP000014680"/>
    </source>
</evidence>
<dbReference type="AlphaFoldDB" id="A0A0A1TVB0"/>
<protein>
    <submittedName>
        <fullName evidence="3">Uncharacterized protein</fullName>
    </submittedName>
</protein>
<organism evidence="3 4">
    <name type="scientific">Entamoeba invadens IP1</name>
    <dbReference type="NCBI Taxonomy" id="370355"/>
    <lineage>
        <taxon>Eukaryota</taxon>
        <taxon>Amoebozoa</taxon>
        <taxon>Evosea</taxon>
        <taxon>Archamoebae</taxon>
        <taxon>Mastigamoebida</taxon>
        <taxon>Entamoebidae</taxon>
        <taxon>Entamoeba</taxon>
    </lineage>
</organism>
<name>A0A0A1TVB0_ENTIV</name>
<keyword evidence="4" id="KW-1185">Reference proteome</keyword>
<reference evidence="3 4" key="1">
    <citation type="submission" date="2012-10" db="EMBL/GenBank/DDBJ databases">
        <authorList>
            <person name="Zafar N."/>
            <person name="Inman J."/>
            <person name="Hall N."/>
            <person name="Lorenzi H."/>
            <person name="Caler E."/>
        </authorList>
    </citation>
    <scope>NUCLEOTIDE SEQUENCE [LARGE SCALE GENOMIC DNA]</scope>
    <source>
        <strain evidence="3 4">IP1</strain>
    </source>
</reference>
<dbReference type="KEGG" id="eiv:EIN_065740"/>
<feature type="transmembrane region" description="Helical" evidence="1">
    <location>
        <begin position="276"/>
        <end position="295"/>
    </location>
</feature>
<keyword evidence="2" id="KW-0732">Signal</keyword>
<feature type="transmembrane region" description="Helical" evidence="1">
    <location>
        <begin position="455"/>
        <end position="482"/>
    </location>
</feature>
<dbReference type="EMBL" id="KB207140">
    <property type="protein sequence ID" value="ELP84299.1"/>
    <property type="molecule type" value="Genomic_DNA"/>
</dbReference>
<keyword evidence="1" id="KW-0812">Transmembrane</keyword>
<dbReference type="OMA" id="LYYFPVN"/>
<gene>
    <name evidence="3" type="ORF">EIN_065740</name>
</gene>
<sequence>MVVRTLIVFALLISVHSFESPITSDFRESLIDRTNHSRHLLSSNDWTYITVDNFQFGAVPFPVEGDTQIYDITQLNYSRYEDSLLLEGWWLFIIIIGVIIVSLVWYLARPCLGGVRGTRGCLCPKAFVKAKGEGYSYVHVKMCQMCTLVWVLAVSIVILITFMYNSALAADMKAVDESSKSVVTAVDRNIRLINNAFYAIPFSSYETVFNASMKLVQKMEVEIKTNVGGFGDYTKKYNKTREGLTLFGLYVTSFMLVLLVFATCTMHYQMSSGISIFGWFLASVLLFSAAVTYPLNVSVSDACLVGDNILNSKNYEEQSIVLHFFPINDPAILQIRDLFNVTFRTQIVDEMNEFLKKNCGSNLLCPTDRTVTLDNYMNFKYVPFITGSLLYSSEVCQTKCIEPYMQDLAKKYTAYFNQMNIIDDVVYGPIESIRHGTPFINYVYSVMKFMCTDDIFFYVTVMTALLCLSGILTFLLSIVSMITGKRFNMHNKARPTQKELEFRGSPNQFELPNFDFFDY</sequence>
<feature type="transmembrane region" description="Helical" evidence="1">
    <location>
        <begin position="244"/>
        <end position="264"/>
    </location>
</feature>
<dbReference type="RefSeq" id="XP_004183645.1">
    <property type="nucleotide sequence ID" value="XM_004183597.1"/>
</dbReference>
<feature type="transmembrane region" description="Helical" evidence="1">
    <location>
        <begin position="89"/>
        <end position="108"/>
    </location>
</feature>
<keyword evidence="1" id="KW-1133">Transmembrane helix</keyword>
<dbReference type="Proteomes" id="UP000014680">
    <property type="component" value="Unassembled WGS sequence"/>
</dbReference>
<dbReference type="VEuPathDB" id="AmoebaDB:EIN_065740"/>
<proteinExistence type="predicted"/>
<dbReference type="OrthoDB" id="27117at2759"/>
<accession>A0A0A1TVB0</accession>
<feature type="signal peptide" evidence="2">
    <location>
        <begin position="1"/>
        <end position="17"/>
    </location>
</feature>